<dbReference type="InterPro" id="IPR052509">
    <property type="entry name" value="Metal_resp_DNA-bind_regulator"/>
</dbReference>
<dbReference type="PANTHER" id="PTHR33169">
    <property type="entry name" value="PADR-FAMILY TRANSCRIPTIONAL REGULATOR"/>
    <property type="match status" value="1"/>
</dbReference>
<sequence>MYAEILILSQLLSGPKHGYEIKKNIQGALGEEFEINNNLLYPALRRFLEMGAISREVVKSRGKPDRHVYFLTDMGEDIFIEMIRDFPDKLAASQSEFLVRVALFDRLESDMRQEVLQKRQEVLQKKLNFYRQIESTHPQNPYVIEVIAFQKAQVEHELAWIADLQQKEGEFQECGGRTNPDSRIN</sequence>
<feature type="domain" description="Transcription regulator PadR N-terminal" evidence="1">
    <location>
        <begin position="7"/>
        <end position="77"/>
    </location>
</feature>
<gene>
    <name evidence="2" type="ORF">H2C83_13415</name>
</gene>
<dbReference type="RefSeq" id="WP_181741705.1">
    <property type="nucleotide sequence ID" value="NZ_JACEOL010000046.1"/>
</dbReference>
<comment type="caution">
    <text evidence="2">The sequence shown here is derived from an EMBL/GenBank/DDBJ whole genome shotgun (WGS) entry which is preliminary data.</text>
</comment>
<protein>
    <submittedName>
        <fullName evidence="2">PadR family transcriptional regulator</fullName>
    </submittedName>
</protein>
<proteinExistence type="predicted"/>
<dbReference type="Proteomes" id="UP000538292">
    <property type="component" value="Unassembled WGS sequence"/>
</dbReference>
<dbReference type="Gene3D" id="1.10.10.10">
    <property type="entry name" value="Winged helix-like DNA-binding domain superfamily/Winged helix DNA-binding domain"/>
    <property type="match status" value="1"/>
</dbReference>
<dbReference type="AlphaFoldDB" id="A0A7W1XU35"/>
<reference evidence="2 3" key="1">
    <citation type="submission" date="2020-07" db="EMBL/GenBank/DDBJ databases">
        <title>Thermoactinomyces phylogeny.</title>
        <authorList>
            <person name="Dunlap C."/>
        </authorList>
    </citation>
    <scope>NUCLEOTIDE SEQUENCE [LARGE SCALE GENOMIC DNA]</scope>
    <source>
        <strain evidence="2 3">AMNI-1</strain>
    </source>
</reference>
<dbReference type="SUPFAM" id="SSF46785">
    <property type="entry name" value="Winged helix' DNA-binding domain"/>
    <property type="match status" value="1"/>
</dbReference>
<dbReference type="EMBL" id="JACEOL010000046">
    <property type="protein sequence ID" value="MBA4603299.1"/>
    <property type="molecule type" value="Genomic_DNA"/>
</dbReference>
<evidence type="ECO:0000313" key="3">
    <source>
        <dbReference type="Proteomes" id="UP000538292"/>
    </source>
</evidence>
<evidence type="ECO:0000259" key="1">
    <source>
        <dbReference type="Pfam" id="PF03551"/>
    </source>
</evidence>
<keyword evidence="3" id="KW-1185">Reference proteome</keyword>
<dbReference type="Pfam" id="PF03551">
    <property type="entry name" value="PadR"/>
    <property type="match status" value="1"/>
</dbReference>
<dbReference type="InterPro" id="IPR036390">
    <property type="entry name" value="WH_DNA-bd_sf"/>
</dbReference>
<organism evidence="2 3">
    <name type="scientific">Thermoactinomyces mirandus</name>
    <dbReference type="NCBI Taxonomy" id="2756294"/>
    <lineage>
        <taxon>Bacteria</taxon>
        <taxon>Bacillati</taxon>
        <taxon>Bacillota</taxon>
        <taxon>Bacilli</taxon>
        <taxon>Bacillales</taxon>
        <taxon>Thermoactinomycetaceae</taxon>
        <taxon>Thermoactinomyces</taxon>
    </lineage>
</organism>
<evidence type="ECO:0000313" key="2">
    <source>
        <dbReference type="EMBL" id="MBA4603299.1"/>
    </source>
</evidence>
<name>A0A7W1XU35_9BACL</name>
<accession>A0A7W1XU35</accession>
<dbReference type="InterPro" id="IPR036388">
    <property type="entry name" value="WH-like_DNA-bd_sf"/>
</dbReference>
<dbReference type="InterPro" id="IPR005149">
    <property type="entry name" value="Tscrpt_reg_PadR_N"/>
</dbReference>
<dbReference type="PANTHER" id="PTHR33169:SF14">
    <property type="entry name" value="TRANSCRIPTIONAL REGULATOR RV3488"/>
    <property type="match status" value="1"/>
</dbReference>